<dbReference type="OrthoDB" id="9530883at2759"/>
<keyword evidence="5 9" id="KW-0732">Signal</keyword>
<gene>
    <name evidence="10" type="ORF">mMyoMyo1_003781</name>
</gene>
<comment type="subcellular location">
    <subcellularLocation>
        <location evidence="1">Secreted</location>
    </subcellularLocation>
</comment>
<keyword evidence="7" id="KW-0044">Antibiotic</keyword>
<evidence type="ECO:0000313" key="11">
    <source>
        <dbReference type="Proteomes" id="UP000527355"/>
    </source>
</evidence>
<dbReference type="GO" id="GO:0042742">
    <property type="term" value="P:defense response to bacterium"/>
    <property type="evidence" value="ECO:0007669"/>
    <property type="project" value="UniProtKB-KW"/>
</dbReference>
<keyword evidence="4" id="KW-0929">Antimicrobial</keyword>
<keyword evidence="8" id="KW-1015">Disulfide bond</keyword>
<dbReference type="VEuPathDB" id="HostDB:LOC118662449"/>
<evidence type="ECO:0000256" key="4">
    <source>
        <dbReference type="ARBA" id="ARBA00022529"/>
    </source>
</evidence>
<keyword evidence="6" id="KW-0211">Defensin</keyword>
<dbReference type="PANTHER" id="PTHR15001">
    <property type="entry name" value="BETA-DEFENSIN 123-RELATED"/>
    <property type="match status" value="1"/>
</dbReference>
<evidence type="ECO:0000256" key="5">
    <source>
        <dbReference type="ARBA" id="ARBA00022729"/>
    </source>
</evidence>
<dbReference type="GO" id="GO:0005576">
    <property type="term" value="C:extracellular region"/>
    <property type="evidence" value="ECO:0007669"/>
    <property type="project" value="UniProtKB-SubCell"/>
</dbReference>
<comment type="similarity">
    <text evidence="2">Belongs to the beta-defensin family.</text>
</comment>
<evidence type="ECO:0000256" key="3">
    <source>
        <dbReference type="ARBA" id="ARBA00022525"/>
    </source>
</evidence>
<protein>
    <submittedName>
        <fullName evidence="10">Defensin beta 115</fullName>
    </submittedName>
</protein>
<feature type="signal peptide" evidence="9">
    <location>
        <begin position="1"/>
        <end position="29"/>
    </location>
</feature>
<name>A0A7J7VXM8_MYOMY</name>
<organism evidence="10 11">
    <name type="scientific">Myotis myotis</name>
    <name type="common">Greater mouse-eared bat</name>
    <name type="synonym">Vespertilio myotis</name>
    <dbReference type="NCBI Taxonomy" id="51298"/>
    <lineage>
        <taxon>Eukaryota</taxon>
        <taxon>Metazoa</taxon>
        <taxon>Chordata</taxon>
        <taxon>Craniata</taxon>
        <taxon>Vertebrata</taxon>
        <taxon>Euteleostomi</taxon>
        <taxon>Mammalia</taxon>
        <taxon>Eutheria</taxon>
        <taxon>Laurasiatheria</taxon>
        <taxon>Chiroptera</taxon>
        <taxon>Yangochiroptera</taxon>
        <taxon>Vespertilionidae</taxon>
        <taxon>Myotis</taxon>
    </lineage>
</organism>
<evidence type="ECO:0000256" key="1">
    <source>
        <dbReference type="ARBA" id="ARBA00004613"/>
    </source>
</evidence>
<sequence length="82" mass="9360">MLQDHSSPLSRYIKLLFLALAVLVVLAQASPDGWFQECHYSVGQCRIACKENEKTKEKCVGNRFCCLPVKKQKSSDFPRNKK</sequence>
<keyword evidence="3" id="KW-0964">Secreted</keyword>
<evidence type="ECO:0000256" key="8">
    <source>
        <dbReference type="ARBA" id="ARBA00023157"/>
    </source>
</evidence>
<evidence type="ECO:0000256" key="6">
    <source>
        <dbReference type="ARBA" id="ARBA00022940"/>
    </source>
</evidence>
<reference evidence="10 11" key="1">
    <citation type="journal article" date="2020" name="Nature">
        <title>Six reference-quality genomes reveal evolution of bat adaptations.</title>
        <authorList>
            <person name="Jebb D."/>
            <person name="Huang Z."/>
            <person name="Pippel M."/>
            <person name="Hughes G.M."/>
            <person name="Lavrichenko K."/>
            <person name="Devanna P."/>
            <person name="Winkler S."/>
            <person name="Jermiin L.S."/>
            <person name="Skirmuntt E.C."/>
            <person name="Katzourakis A."/>
            <person name="Burkitt-Gray L."/>
            <person name="Ray D.A."/>
            <person name="Sullivan K.A.M."/>
            <person name="Roscito J.G."/>
            <person name="Kirilenko B.M."/>
            <person name="Davalos L.M."/>
            <person name="Corthals A.P."/>
            <person name="Power M.L."/>
            <person name="Jones G."/>
            <person name="Ransome R.D."/>
            <person name="Dechmann D.K.N."/>
            <person name="Locatelli A.G."/>
            <person name="Puechmaille S.J."/>
            <person name="Fedrigo O."/>
            <person name="Jarvis E.D."/>
            <person name="Hiller M."/>
            <person name="Vernes S.C."/>
            <person name="Myers E.W."/>
            <person name="Teeling E.C."/>
        </authorList>
    </citation>
    <scope>NUCLEOTIDE SEQUENCE [LARGE SCALE GENOMIC DNA]</scope>
    <source>
        <strain evidence="10">MMyoMyo1</strain>
        <tissue evidence="10">Flight muscle</tissue>
    </source>
</reference>
<evidence type="ECO:0000256" key="7">
    <source>
        <dbReference type="ARBA" id="ARBA00023022"/>
    </source>
</evidence>
<dbReference type="Proteomes" id="UP000527355">
    <property type="component" value="Unassembled WGS sequence"/>
</dbReference>
<proteinExistence type="inferred from homology"/>
<dbReference type="EMBL" id="JABWUV010000009">
    <property type="protein sequence ID" value="KAF6329813.1"/>
    <property type="molecule type" value="Genomic_DNA"/>
</dbReference>
<feature type="chain" id="PRO_5029600076" evidence="9">
    <location>
        <begin position="30"/>
        <end position="82"/>
    </location>
</feature>
<accession>A0A7J7VXM8</accession>
<keyword evidence="11" id="KW-1185">Reference proteome</keyword>
<comment type="caution">
    <text evidence="10">The sequence shown here is derived from an EMBL/GenBank/DDBJ whole genome shotgun (WGS) entry which is preliminary data.</text>
</comment>
<evidence type="ECO:0000256" key="2">
    <source>
        <dbReference type="ARBA" id="ARBA00007371"/>
    </source>
</evidence>
<evidence type="ECO:0000256" key="9">
    <source>
        <dbReference type="SAM" id="SignalP"/>
    </source>
</evidence>
<dbReference type="InterPro" id="IPR050544">
    <property type="entry name" value="Beta-defensin"/>
</dbReference>
<dbReference type="AlphaFoldDB" id="A0A7J7VXM8"/>
<evidence type="ECO:0000313" key="10">
    <source>
        <dbReference type="EMBL" id="KAF6329813.1"/>
    </source>
</evidence>
<dbReference type="PANTHER" id="PTHR15001:SF9">
    <property type="entry name" value="BETA-DEFENSIN 115"/>
    <property type="match status" value="1"/>
</dbReference>